<proteinExistence type="predicted"/>
<name>A0ACC1RCJ6_9HYPO</name>
<protein>
    <submittedName>
        <fullName evidence="1">Uncharacterized protein</fullName>
    </submittedName>
</protein>
<gene>
    <name evidence="1" type="ORF">NM208_g16261</name>
</gene>
<comment type="caution">
    <text evidence="1">The sequence shown here is derived from an EMBL/GenBank/DDBJ whole genome shotgun (WGS) entry which is preliminary data.</text>
</comment>
<evidence type="ECO:0000313" key="1">
    <source>
        <dbReference type="EMBL" id="KAJ3504951.1"/>
    </source>
</evidence>
<evidence type="ECO:0000313" key="2">
    <source>
        <dbReference type="Proteomes" id="UP001148629"/>
    </source>
</evidence>
<reference evidence="1" key="1">
    <citation type="submission" date="2022-08" db="EMBL/GenBank/DDBJ databases">
        <title>Genome Sequence of Fusarium decemcellulare.</title>
        <authorList>
            <person name="Buettner E."/>
        </authorList>
    </citation>
    <scope>NUCLEOTIDE SEQUENCE</scope>
    <source>
        <strain evidence="1">Babe19</strain>
    </source>
</reference>
<keyword evidence="2" id="KW-1185">Reference proteome</keyword>
<organism evidence="1 2">
    <name type="scientific">Fusarium decemcellulare</name>
    <dbReference type="NCBI Taxonomy" id="57161"/>
    <lineage>
        <taxon>Eukaryota</taxon>
        <taxon>Fungi</taxon>
        <taxon>Dikarya</taxon>
        <taxon>Ascomycota</taxon>
        <taxon>Pezizomycotina</taxon>
        <taxon>Sordariomycetes</taxon>
        <taxon>Hypocreomycetidae</taxon>
        <taxon>Hypocreales</taxon>
        <taxon>Nectriaceae</taxon>
        <taxon>Fusarium</taxon>
        <taxon>Fusarium decemcellulare species complex</taxon>
    </lineage>
</organism>
<accession>A0ACC1RCJ6</accession>
<dbReference type="EMBL" id="JANRMS010004908">
    <property type="protein sequence ID" value="KAJ3504951.1"/>
    <property type="molecule type" value="Genomic_DNA"/>
</dbReference>
<dbReference type="Proteomes" id="UP001148629">
    <property type="component" value="Unassembled WGS sequence"/>
</dbReference>
<sequence length="334" mass="36617">MHPSKLIPTQPNKAIFIDSIAILSDPLSSMSSMFSLVSLLTMAYQVRTPLPCVQERLLTLLHTMSPALRTEGQQGAHAYSREEILNSFIHFLSPVLNGMAGMLELLTAVDAFSRPEDFRQFWTLGHSNLIRDFIESGGPLRGMQGYDVPFLETFVKDSSYKIALGKNKGMLLLVPGDAEVGDDVWWDEDEQRLTVTRKGEDDLSNDEPYLEDGSRMARKLCRQQWHPTKNKTFDPADDGTTKMTNPETVIADRNLQIATPVAENVVGHATGGIGDGPGLQTAHGGGHEAEIEIETVTATANTGVDDHEKTEIQGEGDETMMTMETTSGLLSAVL</sequence>